<evidence type="ECO:0000313" key="4">
    <source>
        <dbReference type="EMBL" id="QRD03307.1"/>
    </source>
</evidence>
<accession>A0A7U2I7S1</accession>
<feature type="transmembrane region" description="Helical" evidence="2">
    <location>
        <begin position="195"/>
        <end position="219"/>
    </location>
</feature>
<feature type="signal peptide" evidence="3">
    <location>
        <begin position="1"/>
        <end position="25"/>
    </location>
</feature>
<dbReference type="OrthoDB" id="3946741at2759"/>
<sequence>MLLSHFKRLCITSATLIAASPLATVVPKSTSLPSVLQQAVPSCAQTCVQASLAEKFPVACSGQENIQCLCSRYSNNGESLGEVALGCVYTGCSMVDQGAASAYNVCLGQQDAVMPTKSVLTVVASSAPRTTSTILSKSIAVPTPTTTLRTTGTSTRSIVIDSISSTPSATSSSTSTFVAVPAAVDPPPKMTPAQIAGLSVAAVAAFVIAVGLMALSVCLRRKRERKNAFDSDEKGSSTNSSQLTSRFSNFVAAGSTKVPSSRFTMAIPPAARKGGKHVKLNANRVRDHEATLRPTRPVQRNGVGTANSASDSSLPLSQIGVAISAELDGTSAVPQITTQAPSQLERGRPKQSQLSVPFRPVSTMTQDTVFEEDETTARRRSSALLPTPPVPVAPIRSLQPSKRAATFDTAVGSSGTSKNAHHKSTRRSELFLEIPVRHERPQPRRIIAAQMPSTGSPQQLPGRPNWAAPPSQMKASASPQKTPGSSDIDDYYFSTHQNTKPLPVPGYAVRARDSPKSVNMRTKRSGSTVSRTASRASTNFRDSGSSQTSFETADPSDPTPDDDDDDKQLSDDAKLSPVAESPISKLRYPKVPRASNQLVPRSPCSPQHVHSFNTSRTHLAPRRNQPSPPSTSHLLHNRHKDLAPLLLETRVPLKLNAPKDVAMLPRPPLKDPFTSPPRARTRTHVRSNSTESWSTTPRSKIDRKSRTQSVASPNMYEEPVVIRPLNVRRKRDEMREINVGRDVDHDAEGLRSPVWIPKLTPTKKGDDLFISVGWGGR</sequence>
<feature type="compositionally biased region" description="Polar residues" evidence="1">
    <location>
        <begin position="473"/>
        <end position="485"/>
    </location>
</feature>
<feature type="compositionally biased region" description="Polar residues" evidence="1">
    <location>
        <begin position="686"/>
        <end position="698"/>
    </location>
</feature>
<gene>
    <name evidence="4" type="ORF">JI435_100840</name>
</gene>
<evidence type="ECO:0000256" key="2">
    <source>
        <dbReference type="SAM" id="Phobius"/>
    </source>
</evidence>
<evidence type="ECO:0008006" key="6">
    <source>
        <dbReference type="Google" id="ProtNLM"/>
    </source>
</evidence>
<organism evidence="4 5">
    <name type="scientific">Phaeosphaeria nodorum (strain SN15 / ATCC MYA-4574 / FGSC 10173)</name>
    <name type="common">Glume blotch fungus</name>
    <name type="synonym">Parastagonospora nodorum</name>
    <dbReference type="NCBI Taxonomy" id="321614"/>
    <lineage>
        <taxon>Eukaryota</taxon>
        <taxon>Fungi</taxon>
        <taxon>Dikarya</taxon>
        <taxon>Ascomycota</taxon>
        <taxon>Pezizomycotina</taxon>
        <taxon>Dothideomycetes</taxon>
        <taxon>Pleosporomycetidae</taxon>
        <taxon>Pleosporales</taxon>
        <taxon>Pleosporineae</taxon>
        <taxon>Phaeosphaeriaceae</taxon>
        <taxon>Parastagonospora</taxon>
    </lineage>
</organism>
<feature type="chain" id="PRO_5030795100" description="Extracellular membrane protein CFEM domain-containing protein" evidence="3">
    <location>
        <begin position="26"/>
        <end position="777"/>
    </location>
</feature>
<keyword evidence="5" id="KW-1185">Reference proteome</keyword>
<reference evidence="5" key="1">
    <citation type="journal article" date="2021" name="BMC Genomics">
        <title>Chromosome-level genome assembly and manually-curated proteome of model necrotroph Parastagonospora nodorum Sn15 reveals a genome-wide trove of candidate effector homologs, and redundancy of virulence-related functions within an accessory chromosome.</title>
        <authorList>
            <person name="Bertazzoni S."/>
            <person name="Jones D.A.B."/>
            <person name="Phan H.T."/>
            <person name="Tan K.-C."/>
            <person name="Hane J.K."/>
        </authorList>
    </citation>
    <scope>NUCLEOTIDE SEQUENCE [LARGE SCALE GENOMIC DNA]</scope>
    <source>
        <strain evidence="5">SN15 / ATCC MYA-4574 / FGSC 10173)</strain>
    </source>
</reference>
<proteinExistence type="predicted"/>
<keyword evidence="2" id="KW-0472">Membrane</keyword>
<evidence type="ECO:0000313" key="5">
    <source>
        <dbReference type="Proteomes" id="UP000663193"/>
    </source>
</evidence>
<name>A0A7U2I7S1_PHANO</name>
<evidence type="ECO:0000256" key="1">
    <source>
        <dbReference type="SAM" id="MobiDB-lite"/>
    </source>
</evidence>
<keyword evidence="3" id="KW-0732">Signal</keyword>
<keyword evidence="2" id="KW-1133">Transmembrane helix</keyword>
<feature type="region of interest" description="Disordered" evidence="1">
    <location>
        <begin position="662"/>
        <end position="712"/>
    </location>
</feature>
<evidence type="ECO:0000256" key="3">
    <source>
        <dbReference type="SAM" id="SignalP"/>
    </source>
</evidence>
<dbReference type="EMBL" id="CP069037">
    <property type="protein sequence ID" value="QRD03307.1"/>
    <property type="molecule type" value="Genomic_DNA"/>
</dbReference>
<feature type="compositionally biased region" description="Polar residues" evidence="1">
    <location>
        <begin position="539"/>
        <end position="551"/>
    </location>
</feature>
<feature type="compositionally biased region" description="Polar residues" evidence="1">
    <location>
        <begin position="594"/>
        <end position="617"/>
    </location>
</feature>
<protein>
    <recommendedName>
        <fullName evidence="6">Extracellular membrane protein CFEM domain-containing protein</fullName>
    </recommendedName>
</protein>
<dbReference type="Proteomes" id="UP000663193">
    <property type="component" value="Chromosome 15"/>
</dbReference>
<feature type="compositionally biased region" description="Low complexity" evidence="1">
    <location>
        <begin position="525"/>
        <end position="538"/>
    </location>
</feature>
<dbReference type="VEuPathDB" id="FungiDB:JI435_100840"/>
<dbReference type="AlphaFoldDB" id="A0A7U2I7S1"/>
<feature type="region of interest" description="Disordered" evidence="1">
    <location>
        <begin position="451"/>
        <end position="636"/>
    </location>
</feature>
<feature type="region of interest" description="Disordered" evidence="1">
    <location>
        <begin position="371"/>
        <end position="428"/>
    </location>
</feature>
<keyword evidence="2" id="KW-0812">Transmembrane</keyword>